<sequence precursor="true">MRATLAIVFSLLIAPLALAQMPPEPTAFHRDMAREVGVWDAKVTVWTAPDAEPEHSTGVETITAMGPLWTVGKFQGDFAGMPFEGRSQMGYDPAEKQYIGTWIDSVSPYLMTMQGSYDPSTHQLTMESNCRCWQTNEPQKGRMVTTYLDENSKVFETFGPDDEGNEFRSMRIEYTRRGE</sequence>
<feature type="signal peptide" evidence="1">
    <location>
        <begin position="1"/>
        <end position="19"/>
    </location>
</feature>
<dbReference type="AlphaFoldDB" id="A0A5C6AH87"/>
<evidence type="ECO:0000256" key="1">
    <source>
        <dbReference type="SAM" id="SignalP"/>
    </source>
</evidence>
<dbReference type="EMBL" id="SJPR01000001">
    <property type="protein sequence ID" value="TWT99354.1"/>
    <property type="molecule type" value="Genomic_DNA"/>
</dbReference>
<dbReference type="Pfam" id="PF07617">
    <property type="entry name" value="DUF1579"/>
    <property type="match status" value="1"/>
</dbReference>
<reference evidence="2 3" key="1">
    <citation type="submission" date="2019-02" db="EMBL/GenBank/DDBJ databases">
        <title>Deep-cultivation of Planctomycetes and their phenomic and genomic characterization uncovers novel biology.</title>
        <authorList>
            <person name="Wiegand S."/>
            <person name="Jogler M."/>
            <person name="Boedeker C."/>
            <person name="Pinto D."/>
            <person name="Vollmers J."/>
            <person name="Rivas-Marin E."/>
            <person name="Kohn T."/>
            <person name="Peeters S.H."/>
            <person name="Heuer A."/>
            <person name="Rast P."/>
            <person name="Oberbeckmann S."/>
            <person name="Bunk B."/>
            <person name="Jeske O."/>
            <person name="Meyerdierks A."/>
            <person name="Storesund J.E."/>
            <person name="Kallscheuer N."/>
            <person name="Luecker S."/>
            <person name="Lage O.M."/>
            <person name="Pohl T."/>
            <person name="Merkel B.J."/>
            <person name="Hornburger P."/>
            <person name="Mueller R.-W."/>
            <person name="Bruemmer F."/>
            <person name="Labrenz M."/>
            <person name="Spormann A.M."/>
            <person name="Op Den Camp H."/>
            <person name="Overmann J."/>
            <person name="Amann R."/>
            <person name="Jetten M.S.M."/>
            <person name="Mascher T."/>
            <person name="Medema M.H."/>
            <person name="Devos D.P."/>
            <person name="Kaster A.-K."/>
            <person name="Ovreas L."/>
            <person name="Rohde M."/>
            <person name="Galperin M.Y."/>
            <person name="Jogler C."/>
        </authorList>
    </citation>
    <scope>NUCLEOTIDE SEQUENCE [LARGE SCALE GENOMIC DNA]</scope>
    <source>
        <strain evidence="2 3">Pla108</strain>
    </source>
</reference>
<accession>A0A5C6AH87</accession>
<gene>
    <name evidence="2" type="ORF">Pla108_02910</name>
</gene>
<feature type="chain" id="PRO_5022971399" description="DUF1579 domain-containing protein" evidence="1">
    <location>
        <begin position="20"/>
        <end position="179"/>
    </location>
</feature>
<evidence type="ECO:0000313" key="3">
    <source>
        <dbReference type="Proteomes" id="UP000317421"/>
    </source>
</evidence>
<dbReference type="OrthoDB" id="272914at2"/>
<keyword evidence="3" id="KW-1185">Reference proteome</keyword>
<comment type="caution">
    <text evidence="2">The sequence shown here is derived from an EMBL/GenBank/DDBJ whole genome shotgun (WGS) entry which is preliminary data.</text>
</comment>
<dbReference type="InterPro" id="IPR011473">
    <property type="entry name" value="DUF1579"/>
</dbReference>
<dbReference type="Proteomes" id="UP000317421">
    <property type="component" value="Unassembled WGS sequence"/>
</dbReference>
<evidence type="ECO:0008006" key="4">
    <source>
        <dbReference type="Google" id="ProtNLM"/>
    </source>
</evidence>
<proteinExistence type="predicted"/>
<dbReference type="RefSeq" id="WP_146441915.1">
    <property type="nucleotide sequence ID" value="NZ_SJPR01000001.1"/>
</dbReference>
<name>A0A5C6AH87_9BACT</name>
<organism evidence="2 3">
    <name type="scientific">Botrimarina colliarenosi</name>
    <dbReference type="NCBI Taxonomy" id="2528001"/>
    <lineage>
        <taxon>Bacteria</taxon>
        <taxon>Pseudomonadati</taxon>
        <taxon>Planctomycetota</taxon>
        <taxon>Planctomycetia</taxon>
        <taxon>Pirellulales</taxon>
        <taxon>Lacipirellulaceae</taxon>
        <taxon>Botrimarina</taxon>
    </lineage>
</organism>
<keyword evidence="1" id="KW-0732">Signal</keyword>
<evidence type="ECO:0000313" key="2">
    <source>
        <dbReference type="EMBL" id="TWT99354.1"/>
    </source>
</evidence>
<protein>
    <recommendedName>
        <fullName evidence="4">DUF1579 domain-containing protein</fullName>
    </recommendedName>
</protein>